<dbReference type="Gene3D" id="3.50.50.60">
    <property type="entry name" value="FAD/NAD(P)-binding domain"/>
    <property type="match status" value="2"/>
</dbReference>
<feature type="domain" description="Amine oxidase" evidence="2">
    <location>
        <begin position="36"/>
        <end position="125"/>
    </location>
</feature>
<evidence type="ECO:0000256" key="1">
    <source>
        <dbReference type="SAM" id="SignalP"/>
    </source>
</evidence>
<sequence>MFLLDLLLLLASCCSPVQSETTTKTYHTTIVGAGAAGLAASYTLLNDGGVPFQDIIILEASERLGGRVWKDTTFTNSELALELGGSFVQYPSAIARIMRESDPSRNLRRPADTGLPTFSNNYTYWDFLNDHIAPKRQDAMIQYHCRVNRVDYQNDSVISTCEDGRSFRSDHAIVTVPLPILQDGDINFQPPLPDSMTINHPGSMWQGIKVFLEFNNDFFNGFCLEELGVCLNMKGENLFWDFTSVNAGFLTSGNTMMAGFILGDQSEPYIGLEDEQILQKVLAMLDNEFNARASMHYVRGFVWNWSADQNFRGTLSSCGYDCSGDNPSGAQNIKDKVWIAGEAFPIDGENGWVDAGAFSGDDAAKEILLLSKGVAVPSGLFWDRVQSDVTASPTAAPTNGTVLWP</sequence>
<dbReference type="OrthoDB" id="47919at2759"/>
<keyword evidence="4" id="KW-1185">Reference proteome</keyword>
<dbReference type="EMBL" id="CAICTM010000426">
    <property type="protein sequence ID" value="CAB9510247.1"/>
    <property type="molecule type" value="Genomic_DNA"/>
</dbReference>
<organism evidence="3 4">
    <name type="scientific">Seminavis robusta</name>
    <dbReference type="NCBI Taxonomy" id="568900"/>
    <lineage>
        <taxon>Eukaryota</taxon>
        <taxon>Sar</taxon>
        <taxon>Stramenopiles</taxon>
        <taxon>Ochrophyta</taxon>
        <taxon>Bacillariophyta</taxon>
        <taxon>Bacillariophyceae</taxon>
        <taxon>Bacillariophycidae</taxon>
        <taxon>Naviculales</taxon>
        <taxon>Naviculaceae</taxon>
        <taxon>Seminavis</taxon>
    </lineage>
</organism>
<evidence type="ECO:0000313" key="3">
    <source>
        <dbReference type="EMBL" id="CAB9510247.1"/>
    </source>
</evidence>
<dbReference type="PANTHER" id="PTHR10742">
    <property type="entry name" value="FLAVIN MONOAMINE OXIDASE"/>
    <property type="match status" value="1"/>
</dbReference>
<comment type="caution">
    <text evidence="3">The sequence shown here is derived from an EMBL/GenBank/DDBJ whole genome shotgun (WGS) entry which is preliminary data.</text>
</comment>
<dbReference type="InterPro" id="IPR050281">
    <property type="entry name" value="Flavin_monoamine_oxidase"/>
</dbReference>
<evidence type="ECO:0000313" key="4">
    <source>
        <dbReference type="Proteomes" id="UP001153069"/>
    </source>
</evidence>
<dbReference type="InterPro" id="IPR036188">
    <property type="entry name" value="FAD/NAD-bd_sf"/>
</dbReference>
<reference evidence="3" key="1">
    <citation type="submission" date="2020-06" db="EMBL/GenBank/DDBJ databases">
        <authorList>
            <consortium name="Plant Systems Biology data submission"/>
        </authorList>
    </citation>
    <scope>NUCLEOTIDE SEQUENCE</scope>
    <source>
        <strain evidence="3">D6</strain>
    </source>
</reference>
<dbReference type="Pfam" id="PF01593">
    <property type="entry name" value="Amino_oxidase"/>
    <property type="match status" value="2"/>
</dbReference>
<gene>
    <name evidence="3" type="ORF">SEMRO_427_G140750.1</name>
</gene>
<dbReference type="SUPFAM" id="SSF54373">
    <property type="entry name" value="FAD-linked reductases, C-terminal domain"/>
    <property type="match status" value="1"/>
</dbReference>
<name>A0A9N8DX00_9STRA</name>
<protein>
    <submittedName>
        <fullName evidence="3">Specific histone demethylase</fullName>
    </submittedName>
</protein>
<dbReference type="AlphaFoldDB" id="A0A9N8DX00"/>
<dbReference type="Proteomes" id="UP001153069">
    <property type="component" value="Unassembled WGS sequence"/>
</dbReference>
<dbReference type="GO" id="GO:0016491">
    <property type="term" value="F:oxidoreductase activity"/>
    <property type="evidence" value="ECO:0007669"/>
    <property type="project" value="InterPro"/>
</dbReference>
<feature type="signal peptide" evidence="1">
    <location>
        <begin position="1"/>
        <end position="19"/>
    </location>
</feature>
<feature type="domain" description="Amine oxidase" evidence="2">
    <location>
        <begin position="130"/>
        <end position="368"/>
    </location>
</feature>
<dbReference type="Gene3D" id="3.90.660.10">
    <property type="match status" value="1"/>
</dbReference>
<proteinExistence type="predicted"/>
<feature type="chain" id="PRO_5040464218" evidence="1">
    <location>
        <begin position="20"/>
        <end position="405"/>
    </location>
</feature>
<evidence type="ECO:0000259" key="2">
    <source>
        <dbReference type="Pfam" id="PF01593"/>
    </source>
</evidence>
<keyword evidence="1" id="KW-0732">Signal</keyword>
<dbReference type="PANTHER" id="PTHR10742:SF410">
    <property type="entry name" value="LYSINE-SPECIFIC HISTONE DEMETHYLASE 2"/>
    <property type="match status" value="1"/>
</dbReference>
<dbReference type="SUPFAM" id="SSF51905">
    <property type="entry name" value="FAD/NAD(P)-binding domain"/>
    <property type="match status" value="1"/>
</dbReference>
<dbReference type="InterPro" id="IPR002937">
    <property type="entry name" value="Amino_oxidase"/>
</dbReference>
<accession>A0A9N8DX00</accession>